<evidence type="ECO:0000313" key="2">
    <source>
        <dbReference type="EMBL" id="TGB46970.1"/>
    </source>
</evidence>
<name>A0A4Z0HS26_MYCPR</name>
<sequence length="832" mass="90940">MVDPLEPLSTILAEHGPLDEDEIKRRLRAAGVADPDAVVYDALHMMNSPAGQLTDDRWVWLPTLLDGRVFTHRLAAPEVAHNMLTVTPDLGALTDLFEHEPYHRFADGAPATVLMVDYDDELLEDRGIPEDVVPEGGVLLLPAGALRASGAAEGDLVGIRLSPQGLIVERVTVTADTNVGAQLAATLDADKPVDAGAAVWTACVQDPTLFTSPLPPVSEIVDDYGMVRDRHLLAPTGFDFGPWRFKLDCELLATRYELDRTDAIAVHALAAACEQLSDLVEDAGAIDVQAAEDGELLAEFGAFLADPFLADVFLAETVRSGRVSALALRLFAESLEPMVPRQARVAFRWLRGVALERIGDIAGAERELLAAESMDTDWPLPLFELARFASDRSDAERGLALLRRAGAAADHPLLELLERYRAEPRTDLGRNEPCWCGSGRKYKKCHLGNEQLPLPERAAWLYAKAAQHVELSDWNELRIEVAFERSRYDDDPGALTDALADPLVMDAVLSEGGAFEDFLDIRGSLLPADERLLADQWSLSERSVFEVEQAKPGEGVTVRDVRTGDVHEVRERAASRQLKPGLLVCTRVLPAGDTAQFFGGLEVIPLHLRDPLVELLDSEPDAEELVAFLTARFAPPTLVNTEGDPMAICEATVRVSDPAAVEAGLDDTYRRLDGDGPPRWHEYVTTHGMQRVRGTFALEGDELRVETNSEKRMDSALSTLERLDPGVEILDDTRQPVGDVRDLSDRFPGDDADELDPDDPEVAAALDAFVREYEANWLDQPIPALNGCTPRQAADDPTRRGDLIKLLDSFPAGVRARGAMDVDRLRAALGLG</sequence>
<protein>
    <recommendedName>
        <fullName evidence="4">SEC-C domain-containing protein</fullName>
    </recommendedName>
</protein>
<dbReference type="Pfam" id="PF02810">
    <property type="entry name" value="SEC-C"/>
    <property type="match status" value="1"/>
</dbReference>
<evidence type="ECO:0000313" key="3">
    <source>
        <dbReference type="Proteomes" id="UP000297792"/>
    </source>
</evidence>
<dbReference type="SUPFAM" id="SSF103642">
    <property type="entry name" value="Sec-C motif"/>
    <property type="match status" value="1"/>
</dbReference>
<dbReference type="Proteomes" id="UP000297792">
    <property type="component" value="Unassembled WGS sequence"/>
</dbReference>
<gene>
    <name evidence="2" type="ORF">EJD98_03635</name>
</gene>
<proteinExistence type="predicted"/>
<feature type="region of interest" description="Disordered" evidence="1">
    <location>
        <begin position="738"/>
        <end position="757"/>
    </location>
</feature>
<organism evidence="2 3">
    <name type="scientific">Mycolicibacterium peregrinum</name>
    <name type="common">Mycobacterium peregrinum</name>
    <dbReference type="NCBI Taxonomy" id="43304"/>
    <lineage>
        <taxon>Bacteria</taxon>
        <taxon>Bacillati</taxon>
        <taxon>Actinomycetota</taxon>
        <taxon>Actinomycetes</taxon>
        <taxon>Mycobacteriales</taxon>
        <taxon>Mycobacteriaceae</taxon>
        <taxon>Mycolicibacterium</taxon>
    </lineage>
</organism>
<dbReference type="AlphaFoldDB" id="A0A4Z0HS26"/>
<feature type="compositionally biased region" description="Basic and acidic residues" evidence="1">
    <location>
        <begin position="738"/>
        <end position="749"/>
    </location>
</feature>
<evidence type="ECO:0000256" key="1">
    <source>
        <dbReference type="SAM" id="MobiDB-lite"/>
    </source>
</evidence>
<keyword evidence="3" id="KW-1185">Reference proteome</keyword>
<evidence type="ECO:0008006" key="4">
    <source>
        <dbReference type="Google" id="ProtNLM"/>
    </source>
</evidence>
<comment type="caution">
    <text evidence="2">The sequence shown here is derived from an EMBL/GenBank/DDBJ whole genome shotgun (WGS) entry which is preliminary data.</text>
</comment>
<reference evidence="2 3" key="1">
    <citation type="submission" date="2018-12" db="EMBL/GenBank/DDBJ databases">
        <title>Draft genome sequences of Mycolicibacterium peregrinum isolated from a pig with lymphadenitis and from soil on the same Japanese pig farm.</title>
        <authorList>
            <person name="Komatsu T."/>
            <person name="Ohya K."/>
            <person name="Sawai K."/>
            <person name="Odoi J.O."/>
            <person name="Otsu K."/>
            <person name="Ota A."/>
            <person name="Ito T."/>
            <person name="Kawai M."/>
            <person name="Maruyama F."/>
        </authorList>
    </citation>
    <scope>NUCLEOTIDE SEQUENCE [LARGE SCALE GENOMIC DNA]</scope>
    <source>
        <strain evidence="2 3">138</strain>
    </source>
</reference>
<accession>A0A4Z0HS26</accession>
<dbReference type="InterPro" id="IPR004027">
    <property type="entry name" value="SEC_C_motif"/>
</dbReference>
<dbReference type="Gene3D" id="3.10.450.50">
    <property type="match status" value="1"/>
</dbReference>
<dbReference type="EMBL" id="RWKA01000002">
    <property type="protein sequence ID" value="TGB46970.1"/>
    <property type="molecule type" value="Genomic_DNA"/>
</dbReference>